<evidence type="ECO:0000256" key="1">
    <source>
        <dbReference type="SAM" id="MobiDB-lite"/>
    </source>
</evidence>
<sequence>MTNLAARDGRTPHRTQTSEKPAARLSKMINPRFSISSFFERVNFSSRLWSFPGHNSLGSLQTFEYPHFTTATRHRSLTNHTKLLVHRTALAHSPTRAQGPPTLVAHHPVLTVQETSPKCSIISKHDSLATNWLESIIGTSLGGIKCQPNGRRLEN</sequence>
<accession>A0ABQ8UII2</accession>
<dbReference type="Proteomes" id="UP001141327">
    <property type="component" value="Unassembled WGS sequence"/>
</dbReference>
<name>A0ABQ8UII2_9EUKA</name>
<organism evidence="2 3">
    <name type="scientific">Paratrimastix pyriformis</name>
    <dbReference type="NCBI Taxonomy" id="342808"/>
    <lineage>
        <taxon>Eukaryota</taxon>
        <taxon>Metamonada</taxon>
        <taxon>Preaxostyla</taxon>
        <taxon>Paratrimastigidae</taxon>
        <taxon>Paratrimastix</taxon>
    </lineage>
</organism>
<gene>
    <name evidence="2" type="ORF">PAPYR_8112</name>
</gene>
<feature type="region of interest" description="Disordered" evidence="1">
    <location>
        <begin position="1"/>
        <end position="22"/>
    </location>
</feature>
<evidence type="ECO:0000313" key="2">
    <source>
        <dbReference type="EMBL" id="KAJ4456630.1"/>
    </source>
</evidence>
<comment type="caution">
    <text evidence="2">The sequence shown here is derived from an EMBL/GenBank/DDBJ whole genome shotgun (WGS) entry which is preliminary data.</text>
</comment>
<protein>
    <submittedName>
        <fullName evidence="2">Uncharacterized protein</fullName>
    </submittedName>
</protein>
<proteinExistence type="predicted"/>
<reference evidence="2" key="1">
    <citation type="journal article" date="2022" name="bioRxiv">
        <title>Genomics of Preaxostyla Flagellates Illuminates Evolutionary Transitions and the Path Towards Mitochondrial Loss.</title>
        <authorList>
            <person name="Novak L.V.F."/>
            <person name="Treitli S.C."/>
            <person name="Pyrih J."/>
            <person name="Halakuc P."/>
            <person name="Pipaliya S.V."/>
            <person name="Vacek V."/>
            <person name="Brzon O."/>
            <person name="Soukal P."/>
            <person name="Eme L."/>
            <person name="Dacks J.B."/>
            <person name="Karnkowska A."/>
            <person name="Elias M."/>
            <person name="Hampl V."/>
        </authorList>
    </citation>
    <scope>NUCLEOTIDE SEQUENCE</scope>
    <source>
        <strain evidence="2">RCP-MX</strain>
    </source>
</reference>
<evidence type="ECO:0000313" key="3">
    <source>
        <dbReference type="Proteomes" id="UP001141327"/>
    </source>
</evidence>
<dbReference type="EMBL" id="JAPMOS010000065">
    <property type="protein sequence ID" value="KAJ4456630.1"/>
    <property type="molecule type" value="Genomic_DNA"/>
</dbReference>
<keyword evidence="3" id="KW-1185">Reference proteome</keyword>